<proteinExistence type="predicted"/>
<reference evidence="4" key="1">
    <citation type="submission" date="2023-03" db="EMBL/GenBank/DDBJ databases">
        <title>Massive genome expansion in bonnet fungi (Mycena s.s.) driven by repeated elements and novel gene families across ecological guilds.</title>
        <authorList>
            <consortium name="Lawrence Berkeley National Laboratory"/>
            <person name="Harder C.B."/>
            <person name="Miyauchi S."/>
            <person name="Viragh M."/>
            <person name="Kuo A."/>
            <person name="Thoen E."/>
            <person name="Andreopoulos B."/>
            <person name="Lu D."/>
            <person name="Skrede I."/>
            <person name="Drula E."/>
            <person name="Henrissat B."/>
            <person name="Morin E."/>
            <person name="Kohler A."/>
            <person name="Barry K."/>
            <person name="LaButti K."/>
            <person name="Morin E."/>
            <person name="Salamov A."/>
            <person name="Lipzen A."/>
            <person name="Mereny Z."/>
            <person name="Hegedus B."/>
            <person name="Baldrian P."/>
            <person name="Stursova M."/>
            <person name="Weitz H."/>
            <person name="Taylor A."/>
            <person name="Grigoriev I.V."/>
            <person name="Nagy L.G."/>
            <person name="Martin F."/>
            <person name="Kauserud H."/>
        </authorList>
    </citation>
    <scope>NUCLEOTIDE SEQUENCE</scope>
    <source>
        <strain evidence="4">CBHHK067</strain>
    </source>
</reference>
<dbReference type="EMBL" id="JARKIE010000166">
    <property type="protein sequence ID" value="KAJ7672757.1"/>
    <property type="molecule type" value="Genomic_DNA"/>
</dbReference>
<evidence type="ECO:0000256" key="1">
    <source>
        <dbReference type="SAM" id="MobiDB-lite"/>
    </source>
</evidence>
<evidence type="ECO:0000313" key="4">
    <source>
        <dbReference type="EMBL" id="KAJ7672757.1"/>
    </source>
</evidence>
<protein>
    <submittedName>
        <fullName evidence="4">Uncharacterized protein</fullName>
    </submittedName>
</protein>
<evidence type="ECO:0000313" key="5">
    <source>
        <dbReference type="Proteomes" id="UP001221757"/>
    </source>
</evidence>
<name>A0AAD7D0A0_MYCRO</name>
<keyword evidence="5" id="KW-1185">Reference proteome</keyword>
<sequence>MALIPSLCVLLIFADHVKGQDVVIPNPRRILRSVVIASVIISTCFIAEMVAVAYLISRHRRMRDRRRFKSEALSSAEQLQPSPADDTSSDWKSLSHRAQVSIWPESSIPSSHDFGQRFSAAPSWSSDDVQSTINITVHQPSPLLHTQFPGTPETVPGTPVSSSNIFAGRHTWVAGGGLDRLTILPFPWQYPQSARGSHTRAISVPAVEGNTDGPLGAGQDPEKIALEQLVANLMARIRELENPLSDSEMQQKLERDASWCSSLPSYKSR</sequence>
<feature type="compositionally biased region" description="Polar residues" evidence="1">
    <location>
        <begin position="72"/>
        <end position="81"/>
    </location>
</feature>
<keyword evidence="2" id="KW-0812">Transmembrane</keyword>
<dbReference type="AlphaFoldDB" id="A0AAD7D0A0"/>
<comment type="caution">
    <text evidence="4">The sequence shown here is derived from an EMBL/GenBank/DDBJ whole genome shotgun (WGS) entry which is preliminary data.</text>
</comment>
<accession>A0AAD7D0A0</accession>
<feature type="chain" id="PRO_5042016289" evidence="3">
    <location>
        <begin position="20"/>
        <end position="269"/>
    </location>
</feature>
<evidence type="ECO:0000256" key="3">
    <source>
        <dbReference type="SAM" id="SignalP"/>
    </source>
</evidence>
<organism evidence="4 5">
    <name type="scientific">Mycena rosella</name>
    <name type="common">Pink bonnet</name>
    <name type="synonym">Agaricus rosellus</name>
    <dbReference type="NCBI Taxonomy" id="1033263"/>
    <lineage>
        <taxon>Eukaryota</taxon>
        <taxon>Fungi</taxon>
        <taxon>Dikarya</taxon>
        <taxon>Basidiomycota</taxon>
        <taxon>Agaricomycotina</taxon>
        <taxon>Agaricomycetes</taxon>
        <taxon>Agaricomycetidae</taxon>
        <taxon>Agaricales</taxon>
        <taxon>Marasmiineae</taxon>
        <taxon>Mycenaceae</taxon>
        <taxon>Mycena</taxon>
    </lineage>
</organism>
<keyword evidence="2" id="KW-0472">Membrane</keyword>
<keyword evidence="3" id="KW-0732">Signal</keyword>
<feature type="transmembrane region" description="Helical" evidence="2">
    <location>
        <begin position="35"/>
        <end position="57"/>
    </location>
</feature>
<gene>
    <name evidence="4" type="ORF">B0H17DRAFT_1083872</name>
</gene>
<feature type="signal peptide" evidence="3">
    <location>
        <begin position="1"/>
        <end position="19"/>
    </location>
</feature>
<feature type="compositionally biased region" description="Polar residues" evidence="1">
    <location>
        <begin position="259"/>
        <end position="269"/>
    </location>
</feature>
<keyword evidence="2" id="KW-1133">Transmembrane helix</keyword>
<dbReference type="Proteomes" id="UP001221757">
    <property type="component" value="Unassembled WGS sequence"/>
</dbReference>
<evidence type="ECO:0000256" key="2">
    <source>
        <dbReference type="SAM" id="Phobius"/>
    </source>
</evidence>
<feature type="region of interest" description="Disordered" evidence="1">
    <location>
        <begin position="242"/>
        <end position="269"/>
    </location>
</feature>
<feature type="region of interest" description="Disordered" evidence="1">
    <location>
        <begin position="72"/>
        <end position="91"/>
    </location>
</feature>